<dbReference type="GO" id="GO:0032259">
    <property type="term" value="P:methylation"/>
    <property type="evidence" value="ECO:0007669"/>
    <property type="project" value="UniProtKB-KW"/>
</dbReference>
<name>A0A6A4W5N9_AMPAM</name>
<sequence length="202" mass="21930">MLNYPAAQRNTAPILEALLQHVSRTATGVALEVSSGSGQHVAALARQYPSLQWQPTELESRLLDSIGQHTAGLPNVRPARLLDAAGDWATQLPDMEAHSLSLVVNINMVHIAPWRCALGLMAGAGRLLRSGALLITYGPYAKDGLLTPQSNVEFDAHLRAKNAEFGVRDIRELEKAAAPHGLRLHAEIDMPANNKTLVWKKD</sequence>
<dbReference type="OrthoDB" id="10258744at2759"/>
<dbReference type="InterPro" id="IPR029063">
    <property type="entry name" value="SAM-dependent_MTases_sf"/>
</dbReference>
<dbReference type="Gene3D" id="3.40.50.150">
    <property type="entry name" value="Vaccinia Virus protein VP39"/>
    <property type="match status" value="1"/>
</dbReference>
<dbReference type="InterPro" id="IPR010342">
    <property type="entry name" value="DUF938"/>
</dbReference>
<evidence type="ECO:0000313" key="3">
    <source>
        <dbReference type="Proteomes" id="UP000440578"/>
    </source>
</evidence>
<keyword evidence="3" id="KW-1185">Reference proteome</keyword>
<dbReference type="AlphaFoldDB" id="A0A6A4W5N9"/>
<proteinExistence type="inferred from homology"/>
<dbReference type="EMBL" id="VIIS01001399">
    <property type="protein sequence ID" value="KAF0299010.1"/>
    <property type="molecule type" value="Genomic_DNA"/>
</dbReference>
<keyword evidence="2" id="KW-0489">Methyltransferase</keyword>
<accession>A0A6A4W5N9</accession>
<protein>
    <submittedName>
        <fullName evidence="2">Methyltransferase-like 26</fullName>
    </submittedName>
</protein>
<evidence type="ECO:0000313" key="2">
    <source>
        <dbReference type="EMBL" id="KAF0299010.1"/>
    </source>
</evidence>
<comment type="caution">
    <text evidence="2">The sequence shown here is derived from an EMBL/GenBank/DDBJ whole genome shotgun (WGS) entry which is preliminary data.</text>
</comment>
<dbReference type="Pfam" id="PF06080">
    <property type="entry name" value="DUF938"/>
    <property type="match status" value="1"/>
</dbReference>
<dbReference type="SUPFAM" id="SSF53335">
    <property type="entry name" value="S-adenosyl-L-methionine-dependent methyltransferases"/>
    <property type="match status" value="1"/>
</dbReference>
<evidence type="ECO:0000256" key="1">
    <source>
        <dbReference type="ARBA" id="ARBA00008308"/>
    </source>
</evidence>
<dbReference type="Proteomes" id="UP000440578">
    <property type="component" value="Unassembled WGS sequence"/>
</dbReference>
<dbReference type="PANTHER" id="PTHR20974">
    <property type="entry name" value="UPF0585 PROTEIN CG18661"/>
    <property type="match status" value="1"/>
</dbReference>
<organism evidence="2 3">
    <name type="scientific">Amphibalanus amphitrite</name>
    <name type="common">Striped barnacle</name>
    <name type="synonym">Balanus amphitrite</name>
    <dbReference type="NCBI Taxonomy" id="1232801"/>
    <lineage>
        <taxon>Eukaryota</taxon>
        <taxon>Metazoa</taxon>
        <taxon>Ecdysozoa</taxon>
        <taxon>Arthropoda</taxon>
        <taxon>Crustacea</taxon>
        <taxon>Multicrustacea</taxon>
        <taxon>Cirripedia</taxon>
        <taxon>Thoracica</taxon>
        <taxon>Thoracicalcarea</taxon>
        <taxon>Balanomorpha</taxon>
        <taxon>Balanoidea</taxon>
        <taxon>Balanidae</taxon>
        <taxon>Amphibalaninae</taxon>
        <taxon>Amphibalanus</taxon>
    </lineage>
</organism>
<dbReference type="PANTHER" id="PTHR20974:SF0">
    <property type="entry name" value="UPF0585 PROTEIN CG18661"/>
    <property type="match status" value="1"/>
</dbReference>
<reference evidence="2 3" key="1">
    <citation type="submission" date="2019-07" db="EMBL/GenBank/DDBJ databases">
        <title>Draft genome assembly of a fouling barnacle, Amphibalanus amphitrite (Darwin, 1854): The first reference genome for Thecostraca.</title>
        <authorList>
            <person name="Kim W."/>
        </authorList>
    </citation>
    <scope>NUCLEOTIDE SEQUENCE [LARGE SCALE GENOMIC DNA]</scope>
    <source>
        <strain evidence="2">SNU_AA5</strain>
        <tissue evidence="2">Soma without cirri and trophi</tissue>
    </source>
</reference>
<comment type="similarity">
    <text evidence="1">Belongs to the UPF0585 family.</text>
</comment>
<keyword evidence="2" id="KW-0808">Transferase</keyword>
<dbReference type="GO" id="GO:0008168">
    <property type="term" value="F:methyltransferase activity"/>
    <property type="evidence" value="ECO:0007669"/>
    <property type="project" value="UniProtKB-KW"/>
</dbReference>
<gene>
    <name evidence="2" type="primary">mettl26_1</name>
    <name evidence="2" type="ORF">FJT64_003703</name>
</gene>